<evidence type="ECO:0000313" key="1">
    <source>
        <dbReference type="EMBL" id="KAJ8049060.1"/>
    </source>
</evidence>
<comment type="caution">
    <text evidence="1">The sequence shown here is derived from an EMBL/GenBank/DDBJ whole genome shotgun (WGS) entry which is preliminary data.</text>
</comment>
<dbReference type="EMBL" id="JAIZAY010000001">
    <property type="protein sequence ID" value="KAJ8049060.1"/>
    <property type="molecule type" value="Genomic_DNA"/>
</dbReference>
<evidence type="ECO:0000313" key="2">
    <source>
        <dbReference type="Proteomes" id="UP001152320"/>
    </source>
</evidence>
<name>A0A9Q1CQ66_HOLLE</name>
<accession>A0A9Q1CQ66</accession>
<gene>
    <name evidence="1" type="ORF">HOLleu_01620</name>
</gene>
<protein>
    <submittedName>
        <fullName evidence="1">Uncharacterized protein</fullName>
    </submittedName>
</protein>
<keyword evidence="2" id="KW-1185">Reference proteome</keyword>
<reference evidence="1" key="1">
    <citation type="submission" date="2021-10" db="EMBL/GenBank/DDBJ databases">
        <title>Tropical sea cucumber genome reveals ecological adaptation and Cuvierian tubules defense mechanism.</title>
        <authorList>
            <person name="Chen T."/>
        </authorList>
    </citation>
    <scope>NUCLEOTIDE SEQUENCE</scope>
    <source>
        <strain evidence="1">Nanhai2018</strain>
        <tissue evidence="1">Muscle</tissue>
    </source>
</reference>
<sequence length="68" mass="7910">MLQYSRPAWRESSTVKIQSLYTSPHYTQRANDMGARQRNNIRRIYRHLTVFIKVSGVEGTGVSIEIKL</sequence>
<dbReference type="AlphaFoldDB" id="A0A9Q1CQ66"/>
<proteinExistence type="predicted"/>
<organism evidence="1 2">
    <name type="scientific">Holothuria leucospilota</name>
    <name type="common">Black long sea cucumber</name>
    <name type="synonym">Mertensiothuria leucospilota</name>
    <dbReference type="NCBI Taxonomy" id="206669"/>
    <lineage>
        <taxon>Eukaryota</taxon>
        <taxon>Metazoa</taxon>
        <taxon>Echinodermata</taxon>
        <taxon>Eleutherozoa</taxon>
        <taxon>Echinozoa</taxon>
        <taxon>Holothuroidea</taxon>
        <taxon>Aspidochirotacea</taxon>
        <taxon>Aspidochirotida</taxon>
        <taxon>Holothuriidae</taxon>
        <taxon>Holothuria</taxon>
    </lineage>
</organism>
<dbReference type="Proteomes" id="UP001152320">
    <property type="component" value="Chromosome 1"/>
</dbReference>